<dbReference type="SUPFAM" id="SSF82714">
    <property type="entry name" value="Multidrug efflux transporter AcrB TolC docking domain, DN and DC subdomains"/>
    <property type="match status" value="2"/>
</dbReference>
<sequence length="1030" mass="114157">MSISTLSIKRPVLAIVMNLLILLFGIVSFQYLGVREYPSVDPPVVTVSTSYPGANADIIESQITEPLEKALNSVEGIRSVSSSSNQGSSRITIEFKLGHDMERAANDVRDKVSQAVRQLPNDIDGLPNVSKADADSETILSFTLQSDKRDMLEISDYAENVISPRFETIEGVSSVRIWGFKRYAMRLWMDPDKMASQGVTTQDVKAALDRENVELPSGKLQGDNTELVVKTIGKFVNEEDFNNMIVRNEGEQIIRFKDIGFAELGPENPETLLRWNGVPMVGIAITPQPGSNYLDIAKEAHIRADQVKTMLPDDYSMETIMDNTVFVEQSVEEVAETILIAICLVVVIIFLFFRDWIVAIRPLIDIPVSLVGTFFIMWIFGFSINVLTLLAIVLATGLVVDDGIVVTENIYKKIEGGMNPIEAAIKGSNEILFAVLSTSITLAAVFLPVIFMEGFVGKLFQEFGIVLATAVLISAFVSLTLTPILNAYINRKVIRKTKFWTATEPFFKNMETSYNTSLGNFLNKKIVAVFILIGTFGLTYYFGSNLDSELAPLDDRSDLSLRMTGPEGSSYEYMDNYMQKVSQMVMDSIPEINGILSVTSPGFSGSGASNTGFGRVKLKSKTEREKSQSEWGDYLNTQLKTIPEAKAFVSERQTIALNKRGGLPIQYVIQAPGFEKLREYLPKFTEAVQNDPTFTIIDQDLKFSKPELSISIDREKAKSMNVSVADVAQSMQLAFAGQRFSYFNMNGRQYQVIGQFDRGNRNEPIDLRSMYVKNSDDELVQLDNIIKTEEQSSPPQLYHYDRYMSATVSAGLAPGKTIADGIKAMDDIRDKIGDEAILTSLTGSSRDFEESSSNTMFSFILALVLVYLILSAQFESFIDPLIIMLTVPLAIAGAVISLWLFDQTLNIFSQIGIIMLVGLVTKNGILIVEFANQLREQGLTKTEAVIQAATSRLRPILMTTLATCFGAMPIALALGSAGESRRSMGIVVIGGLMLSLMLTLYVIPAMYLYLSKKKDIKRQQEIDEMALEYA</sequence>
<accession>A0A2Z4GAS8</accession>
<keyword evidence="1" id="KW-0472">Membrane</keyword>
<dbReference type="OrthoDB" id="9758234at2"/>
<keyword evidence="1" id="KW-0812">Transmembrane</keyword>
<feature type="transmembrane region" description="Helical" evidence="1">
    <location>
        <begin position="953"/>
        <end position="974"/>
    </location>
</feature>
<evidence type="ECO:0000313" key="3">
    <source>
        <dbReference type="Proteomes" id="UP000249873"/>
    </source>
</evidence>
<dbReference type="Gene3D" id="3.30.2090.10">
    <property type="entry name" value="Multidrug efflux transporter AcrB TolC docking domain, DN and DC subdomains"/>
    <property type="match status" value="2"/>
</dbReference>
<dbReference type="RefSeq" id="WP_111371289.1">
    <property type="nucleotide sequence ID" value="NZ_CP029480.1"/>
</dbReference>
<keyword evidence="1" id="KW-1133">Transmembrane helix</keyword>
<dbReference type="Gene3D" id="3.30.70.1430">
    <property type="entry name" value="Multidrug efflux transporter AcrB pore domain"/>
    <property type="match status" value="2"/>
</dbReference>
<dbReference type="Pfam" id="PF00873">
    <property type="entry name" value="ACR_tran"/>
    <property type="match status" value="1"/>
</dbReference>
<proteinExistence type="predicted"/>
<feature type="transmembrane region" description="Helical" evidence="1">
    <location>
        <begin position="856"/>
        <end position="874"/>
    </location>
</feature>
<feature type="transmembrane region" description="Helical" evidence="1">
    <location>
        <begin position="360"/>
        <end position="380"/>
    </location>
</feature>
<organism evidence="2 3">
    <name type="scientific">Arcticibacterium luteifluviistationis</name>
    <dbReference type="NCBI Taxonomy" id="1784714"/>
    <lineage>
        <taxon>Bacteria</taxon>
        <taxon>Pseudomonadati</taxon>
        <taxon>Bacteroidota</taxon>
        <taxon>Cytophagia</taxon>
        <taxon>Cytophagales</taxon>
        <taxon>Leadbetterellaceae</taxon>
        <taxon>Arcticibacterium</taxon>
    </lineage>
</organism>
<dbReference type="KEGG" id="als:DJ013_08365"/>
<dbReference type="SUPFAM" id="SSF82866">
    <property type="entry name" value="Multidrug efflux transporter AcrB transmembrane domain"/>
    <property type="match status" value="2"/>
</dbReference>
<feature type="transmembrane region" description="Helical" evidence="1">
    <location>
        <begin position="986"/>
        <end position="1010"/>
    </location>
</feature>
<dbReference type="Gene3D" id="1.20.1640.10">
    <property type="entry name" value="Multidrug efflux transporter AcrB transmembrane domain"/>
    <property type="match status" value="2"/>
</dbReference>
<dbReference type="Gene3D" id="3.30.70.1440">
    <property type="entry name" value="Multidrug efflux transporter AcrB pore domain"/>
    <property type="match status" value="1"/>
</dbReference>
<dbReference type="InterPro" id="IPR001036">
    <property type="entry name" value="Acrflvin-R"/>
</dbReference>
<feature type="transmembrane region" description="Helical" evidence="1">
    <location>
        <begin position="334"/>
        <end position="353"/>
    </location>
</feature>
<dbReference type="PRINTS" id="PR00702">
    <property type="entry name" value="ACRIFLAVINRP"/>
</dbReference>
<dbReference type="Proteomes" id="UP000249873">
    <property type="component" value="Chromosome"/>
</dbReference>
<dbReference type="AlphaFoldDB" id="A0A2Z4GAS8"/>
<keyword evidence="3" id="KW-1185">Reference proteome</keyword>
<feature type="transmembrane region" description="Helical" evidence="1">
    <location>
        <begin position="386"/>
        <end position="411"/>
    </location>
</feature>
<dbReference type="FunFam" id="3.30.70.1430:FF:000001">
    <property type="entry name" value="Efflux pump membrane transporter"/>
    <property type="match status" value="1"/>
</dbReference>
<evidence type="ECO:0000256" key="1">
    <source>
        <dbReference type="SAM" id="Phobius"/>
    </source>
</evidence>
<dbReference type="PANTHER" id="PTHR32063">
    <property type="match status" value="1"/>
</dbReference>
<dbReference type="InterPro" id="IPR027463">
    <property type="entry name" value="AcrB_DN_DC_subdom"/>
</dbReference>
<feature type="transmembrane region" description="Helical" evidence="1">
    <location>
        <begin position="431"/>
        <end position="451"/>
    </location>
</feature>
<feature type="transmembrane region" description="Helical" evidence="1">
    <location>
        <begin position="907"/>
        <end position="932"/>
    </location>
</feature>
<dbReference type="GO" id="GO:0042910">
    <property type="term" value="F:xenobiotic transmembrane transporter activity"/>
    <property type="evidence" value="ECO:0007669"/>
    <property type="project" value="TreeGrafter"/>
</dbReference>
<gene>
    <name evidence="2" type="ORF">DJ013_08365</name>
</gene>
<protein>
    <submittedName>
        <fullName evidence="2">Acriflavin resistance protein</fullName>
    </submittedName>
</protein>
<feature type="transmembrane region" description="Helical" evidence="1">
    <location>
        <begin position="881"/>
        <end position="901"/>
    </location>
</feature>
<dbReference type="PANTHER" id="PTHR32063:SF28">
    <property type="entry name" value="BLR2861 PROTEIN"/>
    <property type="match status" value="1"/>
</dbReference>
<name>A0A2Z4GAS8_9BACT</name>
<dbReference type="SUPFAM" id="SSF82693">
    <property type="entry name" value="Multidrug efflux transporter AcrB pore domain, PN1, PN2, PC1 and PC2 subdomains"/>
    <property type="match status" value="3"/>
</dbReference>
<feature type="transmembrane region" description="Helical" evidence="1">
    <location>
        <begin position="463"/>
        <end position="489"/>
    </location>
</feature>
<feature type="transmembrane region" description="Helical" evidence="1">
    <location>
        <begin position="526"/>
        <end position="543"/>
    </location>
</feature>
<dbReference type="EMBL" id="CP029480">
    <property type="protein sequence ID" value="AWV98185.1"/>
    <property type="molecule type" value="Genomic_DNA"/>
</dbReference>
<dbReference type="Gene3D" id="3.30.70.1320">
    <property type="entry name" value="Multidrug efflux transporter AcrB pore domain like"/>
    <property type="match status" value="1"/>
</dbReference>
<reference evidence="2 3" key="1">
    <citation type="submission" date="2018-05" db="EMBL/GenBank/DDBJ databases">
        <title>Complete genome sequence of Arcticibacterium luteifluviistationis SM1504T, a cytophagaceae bacterium isolated from Arctic surface seawater.</title>
        <authorList>
            <person name="Li Y."/>
            <person name="Qin Q.-L."/>
        </authorList>
    </citation>
    <scope>NUCLEOTIDE SEQUENCE [LARGE SCALE GENOMIC DNA]</scope>
    <source>
        <strain evidence="2 3">SM1504</strain>
    </source>
</reference>
<evidence type="ECO:0000313" key="2">
    <source>
        <dbReference type="EMBL" id="AWV98185.1"/>
    </source>
</evidence>
<feature type="transmembrane region" description="Helical" evidence="1">
    <location>
        <begin position="12"/>
        <end position="32"/>
    </location>
</feature>
<dbReference type="GO" id="GO:0005886">
    <property type="term" value="C:plasma membrane"/>
    <property type="evidence" value="ECO:0007669"/>
    <property type="project" value="TreeGrafter"/>
</dbReference>